<dbReference type="Gene3D" id="3.40.50.2000">
    <property type="entry name" value="Glycogen Phosphorylase B"/>
    <property type="match status" value="2"/>
</dbReference>
<dbReference type="Proteomes" id="UP000182057">
    <property type="component" value="Unassembled WGS sequence"/>
</dbReference>
<dbReference type="RefSeq" id="WP_014224472.1">
    <property type="nucleotide sequence ID" value="NZ_CAUVBS010000010.1"/>
</dbReference>
<reference evidence="1 2" key="1">
    <citation type="submission" date="2016-09" db="EMBL/GenBank/DDBJ databases">
        <authorList>
            <person name="Capua I."/>
            <person name="De Benedictis P."/>
            <person name="Joannis T."/>
            <person name="Lombin L.H."/>
            <person name="Cattoli G."/>
        </authorList>
    </citation>
    <scope>NUCLEOTIDE SEQUENCE [LARGE SCALE GENOMIC DNA]</scope>
    <source>
        <strain evidence="1 2">UB20</strain>
    </source>
</reference>
<dbReference type="EMBL" id="FMMM01000033">
    <property type="protein sequence ID" value="SCQ20291.1"/>
    <property type="molecule type" value="Genomic_DNA"/>
</dbReference>
<evidence type="ECO:0000313" key="1">
    <source>
        <dbReference type="EMBL" id="SCQ20291.1"/>
    </source>
</evidence>
<dbReference type="SUPFAM" id="SSF53756">
    <property type="entry name" value="UDP-Glycosyltransferase/glycogen phosphorylase"/>
    <property type="match status" value="1"/>
</dbReference>
<name>A0A1D3UJZ1_TANFO</name>
<protein>
    <recommendedName>
        <fullName evidence="3">Glycosyltransferase</fullName>
    </recommendedName>
</protein>
<evidence type="ECO:0000313" key="2">
    <source>
        <dbReference type="Proteomes" id="UP000182057"/>
    </source>
</evidence>
<dbReference type="AlphaFoldDB" id="A0A1D3UJZ1"/>
<proteinExistence type="predicted"/>
<gene>
    <name evidence="1" type="ORF">TFUB20_01000</name>
</gene>
<sequence>MRKIYFFTRSYLPSVGGGVITRLRKVEIFRNAGYDVTVVTPNYENKTIICSENLIKIPYLNNKIDLWFENFGIYEDYLDKWVRTSYRYLKDRIKKDDILFCTSGGELGMIKLGFLLKKSLGCKFVVNFHDPINYTTVNGLSRTPPVFAVKRDAFEAKYVPEADMVITSSMTLNLALKKKYPRIKIVKNCYHGYTKKIPISIEEKKNSYPLRILYGGVLAKEQSPEILAEAILKTTNVEGIFIGKYENYTPMLKYDKSDRIKLLPMMSHDQYIITMSKSADIGFLSLRGDYWGACVPSKLFEYINMGLPVLASIPLGDAFDIINENNYGRAVYYKDMNGLIEAIKYMSNPDTLDTMRRNVFEDREKWAFDVNFANVLEWIKEL</sequence>
<evidence type="ECO:0008006" key="3">
    <source>
        <dbReference type="Google" id="ProtNLM"/>
    </source>
</evidence>
<organism evidence="1 2">
    <name type="scientific">Tannerella forsythia</name>
    <name type="common">Bacteroides forsythus</name>
    <dbReference type="NCBI Taxonomy" id="28112"/>
    <lineage>
        <taxon>Bacteria</taxon>
        <taxon>Pseudomonadati</taxon>
        <taxon>Bacteroidota</taxon>
        <taxon>Bacteroidia</taxon>
        <taxon>Bacteroidales</taxon>
        <taxon>Tannerellaceae</taxon>
        <taxon>Tannerella</taxon>
    </lineage>
</organism>
<accession>A0A1D3UJZ1</accession>